<dbReference type="GO" id="GO:0140965">
    <property type="term" value="P:secondary piRNA processing"/>
    <property type="evidence" value="ECO:0007669"/>
    <property type="project" value="UniProtKB-ARBA"/>
</dbReference>
<gene>
    <name evidence="11" type="ORF">LPLAT_LOCUS1218</name>
</gene>
<organism evidence="11 12">
    <name type="scientific">Lasius platythorax</name>
    <dbReference type="NCBI Taxonomy" id="488582"/>
    <lineage>
        <taxon>Eukaryota</taxon>
        <taxon>Metazoa</taxon>
        <taxon>Ecdysozoa</taxon>
        <taxon>Arthropoda</taxon>
        <taxon>Hexapoda</taxon>
        <taxon>Insecta</taxon>
        <taxon>Pterygota</taxon>
        <taxon>Neoptera</taxon>
        <taxon>Endopterygota</taxon>
        <taxon>Hymenoptera</taxon>
        <taxon>Apocrita</taxon>
        <taxon>Aculeata</taxon>
        <taxon>Formicoidea</taxon>
        <taxon>Formicidae</taxon>
        <taxon>Formicinae</taxon>
        <taxon>Lasius</taxon>
        <taxon>Lasius</taxon>
    </lineage>
</organism>
<evidence type="ECO:0000256" key="5">
    <source>
        <dbReference type="ARBA" id="ARBA00022884"/>
    </source>
</evidence>
<evidence type="ECO:0000256" key="1">
    <source>
        <dbReference type="ARBA" id="ARBA00004496"/>
    </source>
</evidence>
<dbReference type="InterPro" id="IPR036085">
    <property type="entry name" value="PAZ_dom_sf"/>
</dbReference>
<dbReference type="AlphaFoldDB" id="A0AAV2N4P5"/>
<evidence type="ECO:0000256" key="2">
    <source>
        <dbReference type="ARBA" id="ARBA00022473"/>
    </source>
</evidence>
<evidence type="ECO:0000256" key="7">
    <source>
        <dbReference type="ARBA" id="ARBA00038291"/>
    </source>
</evidence>
<dbReference type="GO" id="GO:0003723">
    <property type="term" value="F:RNA binding"/>
    <property type="evidence" value="ECO:0007669"/>
    <property type="project" value="UniProtKB-KW"/>
</dbReference>
<feature type="domain" description="PAZ" evidence="9">
    <location>
        <begin position="338"/>
        <end position="447"/>
    </location>
</feature>
<evidence type="ECO:0000259" key="10">
    <source>
        <dbReference type="PROSITE" id="PS50822"/>
    </source>
</evidence>
<accession>A0AAV2N4P5</accession>
<dbReference type="Pfam" id="PF23278">
    <property type="entry name" value="Piwi_N"/>
    <property type="match status" value="1"/>
</dbReference>
<evidence type="ECO:0000259" key="9">
    <source>
        <dbReference type="PROSITE" id="PS50821"/>
    </source>
</evidence>
<dbReference type="FunFam" id="3.30.420.10:FF:000014">
    <property type="entry name" value="Piwi-like RNA-mediated gene silencing 1"/>
    <property type="match status" value="1"/>
</dbReference>
<dbReference type="Gene3D" id="3.30.420.10">
    <property type="entry name" value="Ribonuclease H-like superfamily/Ribonuclease H"/>
    <property type="match status" value="1"/>
</dbReference>
<feature type="compositionally biased region" description="Low complexity" evidence="8">
    <location>
        <begin position="77"/>
        <end position="92"/>
    </location>
</feature>
<dbReference type="CDD" id="cd02845">
    <property type="entry name" value="PAZ_piwi_like"/>
    <property type="match status" value="1"/>
</dbReference>
<dbReference type="GO" id="GO:0005737">
    <property type="term" value="C:cytoplasm"/>
    <property type="evidence" value="ECO:0007669"/>
    <property type="project" value="UniProtKB-SubCell"/>
</dbReference>
<evidence type="ECO:0000313" key="11">
    <source>
        <dbReference type="EMBL" id="CAL1674647.1"/>
    </source>
</evidence>
<reference evidence="11" key="1">
    <citation type="submission" date="2024-04" db="EMBL/GenBank/DDBJ databases">
        <authorList>
            <consortium name="Molecular Ecology Group"/>
        </authorList>
    </citation>
    <scope>NUCLEOTIDE SEQUENCE</scope>
</reference>
<keyword evidence="2" id="KW-0217">Developmental protein</keyword>
<dbReference type="InterPro" id="IPR012337">
    <property type="entry name" value="RNaseH-like_sf"/>
</dbReference>
<dbReference type="FunFam" id="2.170.260.10:FF:000003">
    <property type="entry name" value="Piwi-like RNA-mediated gene silencing 2"/>
    <property type="match status" value="1"/>
</dbReference>
<dbReference type="Gene3D" id="3.40.50.2300">
    <property type="match status" value="1"/>
</dbReference>
<comment type="similarity">
    <text evidence="7">Belongs to the argonaute family. Piwi subfamily.</text>
</comment>
<protein>
    <submittedName>
        <fullName evidence="11">Uncharacterized protein</fullName>
    </submittedName>
</protein>
<dbReference type="SMART" id="SM00949">
    <property type="entry name" value="PAZ"/>
    <property type="match status" value="1"/>
</dbReference>
<sequence length="924" mass="104944">MDDDKKPVPKGRGSLLLQMMKEKTQAERAARAEALHHSLETPSFSSTDPTKSFETCSPQSSFASSAGVSHGRGQLTSMIKSMSMSSGSGSRGPPQAMGRGSLLGLTKRPDLDESVASARSTIRSNEREDSAGVLGKLSDISVYDSPSTSDVHPPEDIAPICRQGKSGSRIEVFANYIDLKLDPERGLFQYEVKYSPDIDSIGLRRKLLTQHSTTIGRTRTFDGMILCLPKQLPQDVTNYHSEHPMDGSRVTLTVIFKKKQLMSENVQFFNVLLNRIMRALSLVRIGRQNFNPTSAQTLHQHRLEVWPGYVTAINEYEGGLKLCLDSKHRVMRTETMRDIITGILRNEGQRDSKDIVVNEIVGTSVLTRYNNKTYRIDDIAWDKNPEYVFSRNNEEISLIDYYRIHWDIQIKDKEQPLLVHRATIRTPTGEKEERVILLVPELSYAAGLTDSIRSNHNIMKDLSAITKSSPDHRRNVIRRFIQEVEKNDVTRELLLEWGLRLNNDIVQFPARRLDPELIRFGRNESCQLTVDKPGDWSSAAVKNPVLRTPNLNNWSILYFTRNETCVKDFLDMMKKVVRAIGMNIRDPRKIVLRDDRTDTYLREIQNNIDETIELIVVVFPTNRTDRYSAIKKLCCVQRAIPSQVIIAKTISKPPKLKSVTEKIALQINCKLGGALWTVNLPLKNSMVCGIDVYHAGVGGGAKRSVAGFVASLDSQLTKWHSRICMQASKQELVDMLQVCLISAINAYQKHNGCNPERIIIYRDGVGDGDLDYVEKYEVKQLMNTFDRIAENYKPQLSMIIVQKRINTRLFIRNRANQGLDNPAAGTVVDSCITRRNYYDFFLVPQSVRQGTVTPTHYVVIHDSSNLETDHMQRLTYKLCHLYYNWPGTIRVPAPCQYAHKLVYLVGQNIQAEPHRSLTDILFYL</sequence>
<dbReference type="SUPFAM" id="SSF53098">
    <property type="entry name" value="Ribonuclease H-like"/>
    <property type="match status" value="1"/>
</dbReference>
<dbReference type="SUPFAM" id="SSF101690">
    <property type="entry name" value="PAZ domain"/>
    <property type="match status" value="1"/>
</dbReference>
<feature type="compositionally biased region" description="Basic and acidic residues" evidence="8">
    <location>
        <begin position="20"/>
        <end position="39"/>
    </location>
</feature>
<dbReference type="CDD" id="cd04658">
    <property type="entry name" value="Piwi_piwi-like_Euk"/>
    <property type="match status" value="1"/>
</dbReference>
<keyword evidence="5" id="KW-0694">RNA-binding</keyword>
<keyword evidence="3" id="KW-0963">Cytoplasm</keyword>
<dbReference type="PROSITE" id="PS50821">
    <property type="entry name" value="PAZ"/>
    <property type="match status" value="1"/>
</dbReference>
<name>A0AAV2N4P5_9HYME</name>
<evidence type="ECO:0000256" key="3">
    <source>
        <dbReference type="ARBA" id="ARBA00022490"/>
    </source>
</evidence>
<dbReference type="Pfam" id="PF02171">
    <property type="entry name" value="Piwi"/>
    <property type="match status" value="1"/>
</dbReference>
<dbReference type="InterPro" id="IPR036397">
    <property type="entry name" value="RNaseH_sf"/>
</dbReference>
<proteinExistence type="inferred from homology"/>
<feature type="compositionally biased region" description="Polar residues" evidence="8">
    <location>
        <begin position="40"/>
        <end position="67"/>
    </location>
</feature>
<feature type="region of interest" description="Disordered" evidence="8">
    <location>
        <begin position="1"/>
        <end position="130"/>
    </location>
</feature>
<dbReference type="GO" id="GO:0030154">
    <property type="term" value="P:cell differentiation"/>
    <property type="evidence" value="ECO:0007669"/>
    <property type="project" value="UniProtKB-KW"/>
</dbReference>
<dbReference type="InterPro" id="IPR003100">
    <property type="entry name" value="PAZ_dom"/>
</dbReference>
<dbReference type="InterPro" id="IPR003165">
    <property type="entry name" value="Piwi"/>
</dbReference>
<keyword evidence="4" id="KW-0221">Differentiation</keyword>
<dbReference type="Gene3D" id="2.170.260.10">
    <property type="entry name" value="paz domain"/>
    <property type="match status" value="1"/>
</dbReference>
<evidence type="ECO:0000256" key="4">
    <source>
        <dbReference type="ARBA" id="ARBA00022782"/>
    </source>
</evidence>
<feature type="domain" description="Piwi" evidence="10">
    <location>
        <begin position="614"/>
        <end position="910"/>
    </location>
</feature>
<evidence type="ECO:0000256" key="6">
    <source>
        <dbReference type="ARBA" id="ARBA00023158"/>
    </source>
</evidence>
<evidence type="ECO:0000313" key="12">
    <source>
        <dbReference type="Proteomes" id="UP001497644"/>
    </source>
</evidence>
<dbReference type="PROSITE" id="PS50822">
    <property type="entry name" value="PIWI"/>
    <property type="match status" value="1"/>
</dbReference>
<dbReference type="EMBL" id="OZ034833">
    <property type="protein sequence ID" value="CAL1674647.1"/>
    <property type="molecule type" value="Genomic_DNA"/>
</dbReference>
<keyword evidence="6" id="KW-0943">RNA-mediated gene silencing</keyword>
<dbReference type="PANTHER" id="PTHR22891">
    <property type="entry name" value="EUKARYOTIC TRANSLATION INITIATION FACTOR 2C"/>
    <property type="match status" value="1"/>
</dbReference>
<dbReference type="SMART" id="SM00950">
    <property type="entry name" value="Piwi"/>
    <property type="match status" value="1"/>
</dbReference>
<comment type="subcellular location">
    <subcellularLocation>
        <location evidence="1">Cytoplasm</location>
    </subcellularLocation>
</comment>
<dbReference type="Pfam" id="PF02170">
    <property type="entry name" value="PAZ"/>
    <property type="match status" value="1"/>
</dbReference>
<dbReference type="Proteomes" id="UP001497644">
    <property type="component" value="Chromosome 10"/>
</dbReference>
<keyword evidence="12" id="KW-1185">Reference proteome</keyword>
<evidence type="ECO:0000256" key="8">
    <source>
        <dbReference type="SAM" id="MobiDB-lite"/>
    </source>
</evidence>